<feature type="transmembrane region" description="Helical" evidence="1">
    <location>
        <begin position="192"/>
        <end position="211"/>
    </location>
</feature>
<dbReference type="RefSeq" id="WP_074755247.1">
    <property type="nucleotide sequence ID" value="NZ_FOGJ01000007.1"/>
</dbReference>
<dbReference type="InterPro" id="IPR045691">
    <property type="entry name" value="DUF6056"/>
</dbReference>
<keyword evidence="1" id="KW-0472">Membrane</keyword>
<sequence length="474" mass="54510">MHVLNLDAKWSKKLFILEVIACYLTILMFMILTPLLGDDFNYYAIVNKADSFWDLFAQEYDQYMHWTGRSVAHIILRLVFYFDSVMLFNVLSAAVFVILTLCIYFHIDRRNEYDYRLYLFIVLMIWVFGTAFAETILLKYASCNYLITTGIIFVFLTLYRRWLIEGSEGGILRCIGMFLLGIVAGWCSENTSGGAILLIMIYFAIIIYNRKHAAKNISGDSSLSLAMYGTKIMPWMMTGFVGLIIGFAFMILAPGNYVRASYIVEEHSGIVGMIARIQKTTLLIRDNFLILICMFIVILIILRVMGRSFIELHNMLMYGFLFLATAYSLIMTAEPQGRAFFGAGIFLTIAICQGFSDIKLDNSTDLDKAFYTAGSCLVAIMFVYMFFEYIDSGADLGRIYREESERDAYLTSKAQEGDTDVYAPMLRPDFENKYTFAYELDITDNPEYWTNVEVEAYYGMKSIIGVERENWTEY</sequence>
<protein>
    <recommendedName>
        <fullName evidence="4">Glucosyl transferase GtrII</fullName>
    </recommendedName>
</protein>
<accession>A0A1H9Q6T9</accession>
<dbReference type="OrthoDB" id="1661582at2"/>
<feature type="transmembrane region" description="Helical" evidence="1">
    <location>
        <begin position="86"/>
        <end position="105"/>
    </location>
</feature>
<evidence type="ECO:0000256" key="1">
    <source>
        <dbReference type="SAM" id="Phobius"/>
    </source>
</evidence>
<feature type="transmembrane region" description="Helical" evidence="1">
    <location>
        <begin position="370"/>
        <end position="387"/>
    </location>
</feature>
<evidence type="ECO:0000313" key="2">
    <source>
        <dbReference type="EMBL" id="SER56160.1"/>
    </source>
</evidence>
<organism evidence="2 3">
    <name type="scientific">Butyrivibrio fibrisolvens</name>
    <dbReference type="NCBI Taxonomy" id="831"/>
    <lineage>
        <taxon>Bacteria</taxon>
        <taxon>Bacillati</taxon>
        <taxon>Bacillota</taxon>
        <taxon>Clostridia</taxon>
        <taxon>Lachnospirales</taxon>
        <taxon>Lachnospiraceae</taxon>
        <taxon>Butyrivibrio</taxon>
    </lineage>
</organism>
<keyword evidence="1" id="KW-1133">Transmembrane helix</keyword>
<dbReference type="EMBL" id="FOGJ01000007">
    <property type="protein sequence ID" value="SER56160.1"/>
    <property type="molecule type" value="Genomic_DNA"/>
</dbReference>
<dbReference type="Proteomes" id="UP000182584">
    <property type="component" value="Unassembled WGS sequence"/>
</dbReference>
<feature type="transmembrane region" description="Helical" evidence="1">
    <location>
        <begin position="232"/>
        <end position="253"/>
    </location>
</feature>
<dbReference type="Pfam" id="PF19528">
    <property type="entry name" value="DUF6056"/>
    <property type="match status" value="1"/>
</dbReference>
<evidence type="ECO:0008006" key="4">
    <source>
        <dbReference type="Google" id="ProtNLM"/>
    </source>
</evidence>
<gene>
    <name evidence="2" type="ORF">SAMN04487884_10754</name>
</gene>
<feature type="transmembrane region" description="Helical" evidence="1">
    <location>
        <begin position="117"/>
        <end position="138"/>
    </location>
</feature>
<name>A0A1H9Q6T9_BUTFI</name>
<keyword evidence="1" id="KW-0812">Transmembrane</keyword>
<feature type="transmembrane region" description="Helical" evidence="1">
    <location>
        <begin position="315"/>
        <end position="333"/>
    </location>
</feature>
<feature type="transmembrane region" description="Helical" evidence="1">
    <location>
        <begin position="339"/>
        <end position="358"/>
    </location>
</feature>
<reference evidence="2 3" key="1">
    <citation type="submission" date="2016-10" db="EMBL/GenBank/DDBJ databases">
        <authorList>
            <person name="de Groot N.N."/>
        </authorList>
    </citation>
    <scope>NUCLEOTIDE SEQUENCE [LARGE SCALE GENOMIC DNA]</scope>
    <source>
        <strain evidence="2 3">AR40</strain>
    </source>
</reference>
<dbReference type="AlphaFoldDB" id="A0A1H9Q6T9"/>
<feature type="transmembrane region" description="Helical" evidence="1">
    <location>
        <begin position="14"/>
        <end position="36"/>
    </location>
</feature>
<evidence type="ECO:0000313" key="3">
    <source>
        <dbReference type="Proteomes" id="UP000182584"/>
    </source>
</evidence>
<proteinExistence type="predicted"/>
<feature type="transmembrane region" description="Helical" evidence="1">
    <location>
        <begin position="288"/>
        <end position="306"/>
    </location>
</feature>
<feature type="transmembrane region" description="Helical" evidence="1">
    <location>
        <begin position="170"/>
        <end position="186"/>
    </location>
</feature>
<feature type="transmembrane region" description="Helical" evidence="1">
    <location>
        <begin position="144"/>
        <end position="163"/>
    </location>
</feature>